<dbReference type="SUPFAM" id="SSF56935">
    <property type="entry name" value="Porins"/>
    <property type="match status" value="1"/>
</dbReference>
<dbReference type="InterPro" id="IPR037066">
    <property type="entry name" value="Plug_dom_sf"/>
</dbReference>
<keyword evidence="8" id="KW-1185">Reference proteome</keyword>
<dbReference type="PANTHER" id="PTHR40980:SF3">
    <property type="entry name" value="TONB-DEPENDENT RECEPTOR-LIKE BETA-BARREL DOMAIN-CONTAINING PROTEIN"/>
    <property type="match status" value="1"/>
</dbReference>
<dbReference type="InterPro" id="IPR000531">
    <property type="entry name" value="Beta-barrel_TonB"/>
</dbReference>
<dbReference type="InterPro" id="IPR036942">
    <property type="entry name" value="Beta-barrel_TonB_sf"/>
</dbReference>
<evidence type="ECO:0000256" key="3">
    <source>
        <dbReference type="ARBA" id="ARBA00023237"/>
    </source>
</evidence>
<dbReference type="Gene3D" id="2.40.170.20">
    <property type="entry name" value="TonB-dependent receptor, beta-barrel domain"/>
    <property type="match status" value="1"/>
</dbReference>
<evidence type="ECO:0000256" key="1">
    <source>
        <dbReference type="ARBA" id="ARBA00004442"/>
    </source>
</evidence>
<evidence type="ECO:0000259" key="6">
    <source>
        <dbReference type="Pfam" id="PF07715"/>
    </source>
</evidence>
<dbReference type="Pfam" id="PF07715">
    <property type="entry name" value="Plug"/>
    <property type="match status" value="1"/>
</dbReference>
<keyword evidence="7" id="KW-0675">Receptor</keyword>
<accession>A0A512AN60</accession>
<dbReference type="NCBIfam" id="TIGR01782">
    <property type="entry name" value="TonB-Xanth-Caul"/>
    <property type="match status" value="1"/>
</dbReference>
<dbReference type="PANTHER" id="PTHR40980">
    <property type="entry name" value="PLUG DOMAIN-CONTAINING PROTEIN"/>
    <property type="match status" value="1"/>
</dbReference>
<name>A0A512AN60_9SPHN</name>
<dbReference type="Gene3D" id="2.170.130.10">
    <property type="entry name" value="TonB-dependent receptor, plug domain"/>
    <property type="match status" value="1"/>
</dbReference>
<evidence type="ECO:0000256" key="4">
    <source>
        <dbReference type="RuleBase" id="RU003357"/>
    </source>
</evidence>
<proteinExistence type="inferred from homology"/>
<comment type="subcellular location">
    <subcellularLocation>
        <location evidence="1 4">Cell outer membrane</location>
    </subcellularLocation>
</comment>
<feature type="domain" description="TonB-dependent receptor-like beta-barrel" evidence="5">
    <location>
        <begin position="425"/>
        <end position="889"/>
    </location>
</feature>
<protein>
    <submittedName>
        <fullName evidence="7">TonB-dependent receptor</fullName>
    </submittedName>
</protein>
<reference evidence="7 8" key="1">
    <citation type="submission" date="2019-07" db="EMBL/GenBank/DDBJ databases">
        <title>Whole genome shotgun sequence of Novosphingobium sediminis NBRC 106119.</title>
        <authorList>
            <person name="Hosoyama A."/>
            <person name="Uohara A."/>
            <person name="Ohji S."/>
            <person name="Ichikawa N."/>
        </authorList>
    </citation>
    <scope>NUCLEOTIDE SEQUENCE [LARGE SCALE GENOMIC DNA]</scope>
    <source>
        <strain evidence="7 8">NBRC 106119</strain>
    </source>
</reference>
<keyword evidence="4" id="KW-0798">TonB box</keyword>
<dbReference type="Proteomes" id="UP000321464">
    <property type="component" value="Unassembled WGS sequence"/>
</dbReference>
<dbReference type="GO" id="GO:0009279">
    <property type="term" value="C:cell outer membrane"/>
    <property type="evidence" value="ECO:0007669"/>
    <property type="project" value="UniProtKB-SubCell"/>
</dbReference>
<comment type="caution">
    <text evidence="7">The sequence shown here is derived from an EMBL/GenBank/DDBJ whole genome shotgun (WGS) entry which is preliminary data.</text>
</comment>
<dbReference type="InterPro" id="IPR012910">
    <property type="entry name" value="Plug_dom"/>
</dbReference>
<evidence type="ECO:0000256" key="2">
    <source>
        <dbReference type="ARBA" id="ARBA00023136"/>
    </source>
</evidence>
<evidence type="ECO:0000313" key="7">
    <source>
        <dbReference type="EMBL" id="GEO01152.1"/>
    </source>
</evidence>
<dbReference type="AlphaFoldDB" id="A0A512AN60"/>
<evidence type="ECO:0000259" key="5">
    <source>
        <dbReference type="Pfam" id="PF00593"/>
    </source>
</evidence>
<dbReference type="InterPro" id="IPR010104">
    <property type="entry name" value="TonB_rcpt_bac"/>
</dbReference>
<dbReference type="EMBL" id="BJYR01000019">
    <property type="protein sequence ID" value="GEO01152.1"/>
    <property type="molecule type" value="Genomic_DNA"/>
</dbReference>
<dbReference type="Pfam" id="PF00593">
    <property type="entry name" value="TonB_dep_Rec_b-barrel"/>
    <property type="match status" value="1"/>
</dbReference>
<comment type="similarity">
    <text evidence="4">Belongs to the TonB-dependent receptor family.</text>
</comment>
<feature type="domain" description="TonB-dependent receptor plug" evidence="6">
    <location>
        <begin position="22"/>
        <end position="128"/>
    </location>
</feature>
<evidence type="ECO:0000313" key="8">
    <source>
        <dbReference type="Proteomes" id="UP000321464"/>
    </source>
</evidence>
<sequence length="922" mass="98272">MVNGLRSSLIDALGRRRAAVLTTETLTLEDIAKTSGANIAETLDRLPGVRLLRDATGEGVQISVRGLGSEFVRVLLNGAPLQVASDGGTNGGSRGRGVDFDLLPAEFFARVDVPKASDAAMIEGGINGTIDLRTLRPSDRPGFSLTVSGQGQYASASRKVAPRGSVLVSWSGSRFGVLAGVSALKSVQRVDGFETIGWTDANVPACGPGCLTSGDSGNGFSYAGLVPAIAGHGLVPGDKVDLVATSGLSLSQISAALLPRLARQLLLRGTRERTAAIAAVEWRPLDSLQITLDGLYAHAERDYEHLGMQWYVRNSGPGKTPQSTGGMVPISLSVDANNVVTSGLFANSAFLAEESLYNQDTRFHAVTANARWEPARTVRVDAQAGFNRSQFRREQPTFLFQTPMQSGIDVRFDNRGSAAQPVITTNRDLGDPGLGWQWSRLNIQNIRRETTTDSARIDIMLGTARLNVKAGASYERSRREIRSYDNSPAYQLAVCGPNCAGVAGSVPNGNLARYLQRVQVSDFGRLAQGPVGYTTFLAPDFAALKRDTGYQAFSDDAPLATTQVGGNPPGDIGERVLAGYGEVNAALRILGREVQAKLGLRHVATDQDVAGVALLNGDVVTIRSQRSYGAWLPSANLLARMTNRINLRFGYGRTLTRPDPSLLLPSTVFTDASAQIAAAGNPALKPYVSTNFDLGIEWYTGGIGLLSVSAFSRAIDGFTVVQADQATFASLGIPFSALSSTQQNVLNDRSFQTGIPVPQLPISLTRPINLQSLLLRGIEATWTQPLDPLAKGLGFTVSAGFLDQQSATGLVAPGVPGASAAAELFYERGPISASVRYDWNGRSVAANGPLNGLNLAQYTDPRGQLDLALIYRLPRWHDRFRFTLSVLNVGNAPLRTTLGYDNAPFSVYYPGPQVLAGFGARF</sequence>
<gene>
    <name evidence="7" type="primary">cirA</name>
    <name evidence="7" type="ORF">NSE01_29840</name>
</gene>
<organism evidence="7 8">
    <name type="scientific">Novosphingobium sediminis</name>
    <dbReference type="NCBI Taxonomy" id="707214"/>
    <lineage>
        <taxon>Bacteria</taxon>
        <taxon>Pseudomonadati</taxon>
        <taxon>Pseudomonadota</taxon>
        <taxon>Alphaproteobacteria</taxon>
        <taxon>Sphingomonadales</taxon>
        <taxon>Sphingomonadaceae</taxon>
        <taxon>Novosphingobium</taxon>
    </lineage>
</organism>
<keyword evidence="3" id="KW-0998">Cell outer membrane</keyword>
<keyword evidence="2 4" id="KW-0472">Membrane</keyword>